<gene>
    <name evidence="1" type="ORF">Scep_017321</name>
</gene>
<dbReference type="EMBL" id="JBBNAG010000007">
    <property type="protein sequence ID" value="KAK9119228.1"/>
    <property type="molecule type" value="Genomic_DNA"/>
</dbReference>
<name>A0AAP0NU51_9MAGN</name>
<evidence type="ECO:0000313" key="1">
    <source>
        <dbReference type="EMBL" id="KAK9119228.1"/>
    </source>
</evidence>
<dbReference type="AlphaFoldDB" id="A0AAP0NU51"/>
<comment type="caution">
    <text evidence="1">The sequence shown here is derived from an EMBL/GenBank/DDBJ whole genome shotgun (WGS) entry which is preliminary data.</text>
</comment>
<proteinExistence type="predicted"/>
<reference evidence="1 2" key="1">
    <citation type="submission" date="2024-01" db="EMBL/GenBank/DDBJ databases">
        <title>Genome assemblies of Stephania.</title>
        <authorList>
            <person name="Yang L."/>
        </authorList>
    </citation>
    <scope>NUCLEOTIDE SEQUENCE [LARGE SCALE GENOMIC DNA]</scope>
    <source>
        <strain evidence="1">JXDWG</strain>
        <tissue evidence="1">Leaf</tissue>
    </source>
</reference>
<dbReference type="Proteomes" id="UP001419268">
    <property type="component" value="Unassembled WGS sequence"/>
</dbReference>
<protein>
    <submittedName>
        <fullName evidence="1">Uncharacterized protein</fullName>
    </submittedName>
</protein>
<evidence type="ECO:0000313" key="2">
    <source>
        <dbReference type="Proteomes" id="UP001419268"/>
    </source>
</evidence>
<keyword evidence="2" id="KW-1185">Reference proteome</keyword>
<organism evidence="1 2">
    <name type="scientific">Stephania cephalantha</name>
    <dbReference type="NCBI Taxonomy" id="152367"/>
    <lineage>
        <taxon>Eukaryota</taxon>
        <taxon>Viridiplantae</taxon>
        <taxon>Streptophyta</taxon>
        <taxon>Embryophyta</taxon>
        <taxon>Tracheophyta</taxon>
        <taxon>Spermatophyta</taxon>
        <taxon>Magnoliopsida</taxon>
        <taxon>Ranunculales</taxon>
        <taxon>Menispermaceae</taxon>
        <taxon>Menispermoideae</taxon>
        <taxon>Cissampelideae</taxon>
        <taxon>Stephania</taxon>
    </lineage>
</organism>
<sequence>MEECTSTDPEDELMATRARREFLVVRTSWPMERKHVALLACWMNRALPRGAGVKRKLQEKTTNFLESAATRIPRNNQLFLQRCVHEGVPQLRHMIVPLHPISYAMRVSMHILSKGSGGKARTKLCENLGECTSTDPKDELMAAEARRELLVVWTSWSNGEKTRSAAGVLDDRALLRGAGVKRKSQEETANFWESVATRILRHN</sequence>
<accession>A0AAP0NU51</accession>